<organism evidence="1 2">
    <name type="scientific">Fistulina hepatica ATCC 64428</name>
    <dbReference type="NCBI Taxonomy" id="1128425"/>
    <lineage>
        <taxon>Eukaryota</taxon>
        <taxon>Fungi</taxon>
        <taxon>Dikarya</taxon>
        <taxon>Basidiomycota</taxon>
        <taxon>Agaricomycotina</taxon>
        <taxon>Agaricomycetes</taxon>
        <taxon>Agaricomycetidae</taxon>
        <taxon>Agaricales</taxon>
        <taxon>Fistulinaceae</taxon>
        <taxon>Fistulina</taxon>
    </lineage>
</organism>
<evidence type="ECO:0000313" key="2">
    <source>
        <dbReference type="Proteomes" id="UP000054144"/>
    </source>
</evidence>
<evidence type="ECO:0000313" key="1">
    <source>
        <dbReference type="EMBL" id="KIY44837.1"/>
    </source>
</evidence>
<dbReference type="EMBL" id="KN882064">
    <property type="protein sequence ID" value="KIY44837.1"/>
    <property type="molecule type" value="Genomic_DNA"/>
</dbReference>
<name>A0A0D7A1F7_9AGAR</name>
<proteinExistence type="predicted"/>
<dbReference type="Proteomes" id="UP000054144">
    <property type="component" value="Unassembled WGS sequence"/>
</dbReference>
<keyword evidence="2" id="KW-1185">Reference proteome</keyword>
<gene>
    <name evidence="1" type="ORF">FISHEDRAFT_61529</name>
</gene>
<protein>
    <submittedName>
        <fullName evidence="1">Uncharacterized protein</fullName>
    </submittedName>
</protein>
<dbReference type="OrthoDB" id="5343576at2759"/>
<reference evidence="1 2" key="1">
    <citation type="journal article" date="2015" name="Fungal Genet. Biol.">
        <title>Evolution of novel wood decay mechanisms in Agaricales revealed by the genome sequences of Fistulina hepatica and Cylindrobasidium torrendii.</title>
        <authorList>
            <person name="Floudas D."/>
            <person name="Held B.W."/>
            <person name="Riley R."/>
            <person name="Nagy L.G."/>
            <person name="Koehler G."/>
            <person name="Ransdell A.S."/>
            <person name="Younus H."/>
            <person name="Chow J."/>
            <person name="Chiniquy J."/>
            <person name="Lipzen A."/>
            <person name="Tritt A."/>
            <person name="Sun H."/>
            <person name="Haridas S."/>
            <person name="LaButti K."/>
            <person name="Ohm R.A."/>
            <person name="Kues U."/>
            <person name="Blanchette R.A."/>
            <person name="Grigoriev I.V."/>
            <person name="Minto R.E."/>
            <person name="Hibbett D.S."/>
        </authorList>
    </citation>
    <scope>NUCLEOTIDE SEQUENCE [LARGE SCALE GENOMIC DNA]</scope>
    <source>
        <strain evidence="1 2">ATCC 64428</strain>
    </source>
</reference>
<accession>A0A0D7A1F7</accession>
<dbReference type="AlphaFoldDB" id="A0A0D7A1F7"/>
<sequence length="272" mass="30861">MADEKIPHVFYMPQAIDRAFRLKGEHLRERLRRNSQLSAHDQEVLTEKLPFQTPSAALVLSPSIAGLALVGSKLMYRPRSVFMQWKVLVPVVLGFQWVVPFFAYRGYLKQHARLINSLDDRYTCATALTESEEVQSSITIDRLLSGYTVTPKPYPLVYGRAPESKAQIISLEKTINNTNGNIPFLLPHSFQHGNTIYSESLTQYASINATPERASCGLNHVDPLRQERTGHSSLPAGNINHDSDPYNHRFHFPTFFLEKSKSASHQRLAWNT</sequence>